<evidence type="ECO:0000313" key="2">
    <source>
        <dbReference type="Proteomes" id="UP001367508"/>
    </source>
</evidence>
<sequence>MITSIERFVTLKVRKAFALFTLRKLIAMHSEFQFHQMHGPYTNSMLWHVADATWLSPSNGLIQIQSLE</sequence>
<name>A0AAN9MDZ4_CANGL</name>
<keyword evidence="2" id="KW-1185">Reference proteome</keyword>
<dbReference type="EMBL" id="JAYMYQ010000002">
    <property type="protein sequence ID" value="KAK7350212.1"/>
    <property type="molecule type" value="Genomic_DNA"/>
</dbReference>
<comment type="caution">
    <text evidence="1">The sequence shown here is derived from an EMBL/GenBank/DDBJ whole genome shotgun (WGS) entry which is preliminary data.</text>
</comment>
<organism evidence="1 2">
    <name type="scientific">Canavalia gladiata</name>
    <name type="common">Sword bean</name>
    <name type="synonym">Dolichos gladiatus</name>
    <dbReference type="NCBI Taxonomy" id="3824"/>
    <lineage>
        <taxon>Eukaryota</taxon>
        <taxon>Viridiplantae</taxon>
        <taxon>Streptophyta</taxon>
        <taxon>Embryophyta</taxon>
        <taxon>Tracheophyta</taxon>
        <taxon>Spermatophyta</taxon>
        <taxon>Magnoliopsida</taxon>
        <taxon>eudicotyledons</taxon>
        <taxon>Gunneridae</taxon>
        <taxon>Pentapetalae</taxon>
        <taxon>rosids</taxon>
        <taxon>fabids</taxon>
        <taxon>Fabales</taxon>
        <taxon>Fabaceae</taxon>
        <taxon>Papilionoideae</taxon>
        <taxon>50 kb inversion clade</taxon>
        <taxon>NPAAA clade</taxon>
        <taxon>indigoferoid/millettioid clade</taxon>
        <taxon>Phaseoleae</taxon>
        <taxon>Canavalia</taxon>
    </lineage>
</organism>
<evidence type="ECO:0000313" key="1">
    <source>
        <dbReference type="EMBL" id="KAK7350212.1"/>
    </source>
</evidence>
<dbReference type="AlphaFoldDB" id="A0AAN9MDZ4"/>
<accession>A0AAN9MDZ4</accession>
<proteinExistence type="predicted"/>
<dbReference type="Proteomes" id="UP001367508">
    <property type="component" value="Unassembled WGS sequence"/>
</dbReference>
<reference evidence="1 2" key="1">
    <citation type="submission" date="2024-01" db="EMBL/GenBank/DDBJ databases">
        <title>The genomes of 5 underutilized Papilionoideae crops provide insights into root nodulation and disease resistanc.</title>
        <authorList>
            <person name="Jiang F."/>
        </authorList>
    </citation>
    <scope>NUCLEOTIDE SEQUENCE [LARGE SCALE GENOMIC DNA]</scope>
    <source>
        <strain evidence="1">LVBAO_FW01</strain>
        <tissue evidence="1">Leaves</tissue>
    </source>
</reference>
<protein>
    <submittedName>
        <fullName evidence="1">Uncharacterized protein</fullName>
    </submittedName>
</protein>
<gene>
    <name evidence="1" type="ORF">VNO77_08482</name>
</gene>